<dbReference type="PANTHER" id="PTHR35871:SF1">
    <property type="entry name" value="CXC1-LIKE CYSTEINE CLUSTER ASSOCIATED WITH KDZ TRANSPOSASES DOMAIN-CONTAINING PROTEIN"/>
    <property type="match status" value="1"/>
</dbReference>
<dbReference type="EMBL" id="KN881817">
    <property type="protein sequence ID" value="KIY48763.1"/>
    <property type="molecule type" value="Genomic_DNA"/>
</dbReference>
<dbReference type="AlphaFoldDB" id="A0A0D7AD14"/>
<gene>
    <name evidence="1" type="ORF">FISHEDRAFT_8860</name>
</gene>
<proteinExistence type="predicted"/>
<reference evidence="1 2" key="1">
    <citation type="journal article" date="2015" name="Fungal Genet. Biol.">
        <title>Evolution of novel wood decay mechanisms in Agaricales revealed by the genome sequences of Fistulina hepatica and Cylindrobasidium torrendii.</title>
        <authorList>
            <person name="Floudas D."/>
            <person name="Held B.W."/>
            <person name="Riley R."/>
            <person name="Nagy L.G."/>
            <person name="Koehler G."/>
            <person name="Ransdell A.S."/>
            <person name="Younus H."/>
            <person name="Chow J."/>
            <person name="Chiniquy J."/>
            <person name="Lipzen A."/>
            <person name="Tritt A."/>
            <person name="Sun H."/>
            <person name="Haridas S."/>
            <person name="LaButti K."/>
            <person name="Ohm R.A."/>
            <person name="Kues U."/>
            <person name="Blanchette R.A."/>
            <person name="Grigoriev I.V."/>
            <person name="Minto R.E."/>
            <person name="Hibbett D.S."/>
        </authorList>
    </citation>
    <scope>NUCLEOTIDE SEQUENCE [LARGE SCALE GENOMIC DNA]</scope>
    <source>
        <strain evidence="1 2">ATCC 64428</strain>
    </source>
</reference>
<dbReference type="Proteomes" id="UP000054144">
    <property type="component" value="Unassembled WGS sequence"/>
</dbReference>
<organism evidence="1 2">
    <name type="scientific">Fistulina hepatica ATCC 64428</name>
    <dbReference type="NCBI Taxonomy" id="1128425"/>
    <lineage>
        <taxon>Eukaryota</taxon>
        <taxon>Fungi</taxon>
        <taxon>Dikarya</taxon>
        <taxon>Basidiomycota</taxon>
        <taxon>Agaricomycotina</taxon>
        <taxon>Agaricomycetes</taxon>
        <taxon>Agaricomycetidae</taxon>
        <taxon>Agaricales</taxon>
        <taxon>Fistulinaceae</taxon>
        <taxon>Fistulina</taxon>
    </lineage>
</organism>
<sequence length="111" mass="13057">CCCRRLLFNQPDFVNQKSWLEEHITRRGHLCDFYPKYHCELNFIEQYWGAAKYRYRSCPRTSKIAEMEKNVLQSLDDVPLSQIRRHANRAARFISAYQQGLTGAGAAWANK</sequence>
<accession>A0A0D7AD14</accession>
<evidence type="ECO:0008006" key="3">
    <source>
        <dbReference type="Google" id="ProtNLM"/>
    </source>
</evidence>
<dbReference type="InterPro" id="IPR036397">
    <property type="entry name" value="RNaseH_sf"/>
</dbReference>
<dbReference type="GO" id="GO:0003676">
    <property type="term" value="F:nucleic acid binding"/>
    <property type="evidence" value="ECO:0007669"/>
    <property type="project" value="InterPro"/>
</dbReference>
<dbReference type="Gene3D" id="3.30.420.10">
    <property type="entry name" value="Ribonuclease H-like superfamily/Ribonuclease H"/>
    <property type="match status" value="1"/>
</dbReference>
<dbReference type="OrthoDB" id="2416294at2759"/>
<feature type="non-terminal residue" evidence="1">
    <location>
        <position position="1"/>
    </location>
</feature>
<evidence type="ECO:0000313" key="2">
    <source>
        <dbReference type="Proteomes" id="UP000054144"/>
    </source>
</evidence>
<dbReference type="PANTHER" id="PTHR35871">
    <property type="entry name" value="EXPRESSED PROTEIN"/>
    <property type="match status" value="1"/>
</dbReference>
<evidence type="ECO:0000313" key="1">
    <source>
        <dbReference type="EMBL" id="KIY48763.1"/>
    </source>
</evidence>
<name>A0A0D7AD14_9AGAR</name>
<feature type="non-terminal residue" evidence="1">
    <location>
        <position position="111"/>
    </location>
</feature>
<keyword evidence="2" id="KW-1185">Reference proteome</keyword>
<protein>
    <recommendedName>
        <fullName evidence="3">Tc1-like transposase DDE domain-containing protein</fullName>
    </recommendedName>
</protein>